<proteinExistence type="predicted"/>
<sequence>MTFYWKYFNFKFYISISEDILKKSKLTDDEHEIIKYYNTNTI</sequence>
<accession>A0A6N2Z0D4</accession>
<reference evidence="1" key="1">
    <citation type="submission" date="2019-11" db="EMBL/GenBank/DDBJ databases">
        <authorList>
            <person name="Feng L."/>
        </authorList>
    </citation>
    <scope>NUCLEOTIDE SEQUENCE</scope>
    <source>
        <strain evidence="1">CTertiumLFYP3</strain>
    </source>
</reference>
<organism evidence="1">
    <name type="scientific">Clostridium tertium</name>
    <dbReference type="NCBI Taxonomy" id="1559"/>
    <lineage>
        <taxon>Bacteria</taxon>
        <taxon>Bacillati</taxon>
        <taxon>Bacillota</taxon>
        <taxon>Clostridia</taxon>
        <taxon>Eubacteriales</taxon>
        <taxon>Clostridiaceae</taxon>
        <taxon>Clostridium</taxon>
    </lineage>
</organism>
<protein>
    <submittedName>
        <fullName evidence="1">Uncharacterized protein</fullName>
    </submittedName>
</protein>
<dbReference type="AlphaFoldDB" id="A0A6N2Z0D4"/>
<evidence type="ECO:0000313" key="1">
    <source>
        <dbReference type="EMBL" id="VYT70702.1"/>
    </source>
</evidence>
<dbReference type="EMBL" id="CACRTO010000005">
    <property type="protein sequence ID" value="VYT70702.1"/>
    <property type="molecule type" value="Genomic_DNA"/>
</dbReference>
<name>A0A6N2Z0D4_9CLOT</name>
<gene>
    <name evidence="1" type="ORF">CTLFYP3_00487</name>
</gene>